<dbReference type="OrthoDB" id="185373at2759"/>
<comment type="similarity">
    <text evidence="1">Belongs to the CCM1 family.</text>
</comment>
<keyword evidence="8" id="KW-1185">Reference proteome</keyword>
<dbReference type="Gene3D" id="1.25.40.10">
    <property type="entry name" value="Tetratricopeptide repeat domain"/>
    <property type="match status" value="1"/>
</dbReference>
<dbReference type="InterPro" id="IPR002885">
    <property type="entry name" value="PPR_rpt"/>
</dbReference>
<reference evidence="7" key="1">
    <citation type="submission" date="2022-12" db="EMBL/GenBank/DDBJ databases">
        <authorList>
            <person name="Petersen C."/>
        </authorList>
    </citation>
    <scope>NUCLEOTIDE SEQUENCE</scope>
    <source>
        <strain evidence="7">IBT 29495</strain>
    </source>
</reference>
<feature type="compositionally biased region" description="Basic and acidic residues" evidence="6">
    <location>
        <begin position="843"/>
        <end position="852"/>
    </location>
</feature>
<keyword evidence="2" id="KW-0677">Repeat</keyword>
<feature type="region of interest" description="Disordered" evidence="6">
    <location>
        <begin position="513"/>
        <end position="538"/>
    </location>
</feature>
<protein>
    <recommendedName>
        <fullName evidence="9">Pentatricopeptide repeat</fullName>
    </recommendedName>
</protein>
<feature type="compositionally biased region" description="Acidic residues" evidence="6">
    <location>
        <begin position="519"/>
        <end position="538"/>
    </location>
</feature>
<feature type="region of interest" description="Disordered" evidence="6">
    <location>
        <begin position="44"/>
        <end position="95"/>
    </location>
</feature>
<comment type="subunit">
    <text evidence="4">Binds to mitochondrial small subunit 15S rRNA.</text>
</comment>
<proteinExistence type="inferred from homology"/>
<dbReference type="InterPro" id="IPR011990">
    <property type="entry name" value="TPR-like_helical_dom_sf"/>
</dbReference>
<evidence type="ECO:0000313" key="7">
    <source>
        <dbReference type="EMBL" id="KAJ5502461.1"/>
    </source>
</evidence>
<comment type="function">
    <text evidence="3">Regulates mitochondrial small subunit maturation by controlling 15S rRNA 5'-end processing. Localizes to the 5' precursor of the 15S rRNA in a position that is subsequently occupied by mS47 in the mature yeast mtSSU. Uses structure and sequence-specific RNA recognition, binding to a single-stranded region of the precursor and specifically recognizing bases -6 to -1. The exchange of Ccm1 for mS47 is coupled to the irreversible removal of precursor rRNA that is accompanied by conformational changes of the mitoribosomal proteins uS5m and mS26. These conformational changes signal completion of 5'-end rRNA processing through protection of the mature 5'-end of the 15S rRNA and stabilization of mS47. The removal of the 5' precursor together with the dissociation of Ccm1 may be catalyzed by the 5'-3' exoribonuclease Pet127. Involved in the specific removal of group I introns in mitochondrial encoded transcripts.</text>
</comment>
<evidence type="ECO:0000256" key="4">
    <source>
        <dbReference type="ARBA" id="ARBA00044511"/>
    </source>
</evidence>
<accession>A0A9X0C5J9</accession>
<feature type="region of interest" description="Disordered" evidence="6">
    <location>
        <begin position="112"/>
        <end position="190"/>
    </location>
</feature>
<dbReference type="PROSITE" id="PS51375">
    <property type="entry name" value="PPR"/>
    <property type="match status" value="1"/>
</dbReference>
<dbReference type="AlphaFoldDB" id="A0A9X0C5J9"/>
<dbReference type="EMBL" id="JAPWDS010000003">
    <property type="protein sequence ID" value="KAJ5502461.1"/>
    <property type="molecule type" value="Genomic_DNA"/>
</dbReference>
<feature type="compositionally biased region" description="Acidic residues" evidence="6">
    <location>
        <begin position="165"/>
        <end position="176"/>
    </location>
</feature>
<dbReference type="Proteomes" id="UP001149954">
    <property type="component" value="Unassembled WGS sequence"/>
</dbReference>
<evidence type="ECO:0000256" key="2">
    <source>
        <dbReference type="ARBA" id="ARBA00022737"/>
    </source>
</evidence>
<dbReference type="GO" id="GO:0031930">
    <property type="term" value="P:mitochondria-nucleus signaling pathway"/>
    <property type="evidence" value="ECO:0007669"/>
    <property type="project" value="TreeGrafter"/>
</dbReference>
<feature type="compositionally biased region" description="Acidic residues" evidence="6">
    <location>
        <begin position="121"/>
        <end position="156"/>
    </location>
</feature>
<evidence type="ECO:0008006" key="9">
    <source>
        <dbReference type="Google" id="ProtNLM"/>
    </source>
</evidence>
<dbReference type="PANTHER" id="PTHR47936:SF1">
    <property type="entry name" value="PENTATRICOPEPTIDE REPEAT-CONTAINING PROTEIN GUN1, CHLOROPLASTIC"/>
    <property type="match status" value="1"/>
</dbReference>
<evidence type="ECO:0000313" key="8">
    <source>
        <dbReference type="Proteomes" id="UP001149954"/>
    </source>
</evidence>
<organism evidence="7 8">
    <name type="scientific">Penicillium fimorum</name>
    <dbReference type="NCBI Taxonomy" id="1882269"/>
    <lineage>
        <taxon>Eukaryota</taxon>
        <taxon>Fungi</taxon>
        <taxon>Dikarya</taxon>
        <taxon>Ascomycota</taxon>
        <taxon>Pezizomycotina</taxon>
        <taxon>Eurotiomycetes</taxon>
        <taxon>Eurotiomycetidae</taxon>
        <taxon>Eurotiales</taxon>
        <taxon>Aspergillaceae</taxon>
        <taxon>Penicillium</taxon>
    </lineage>
</organism>
<feature type="compositionally biased region" description="Low complexity" evidence="6">
    <location>
        <begin position="44"/>
        <end position="54"/>
    </location>
</feature>
<evidence type="ECO:0000256" key="1">
    <source>
        <dbReference type="ARBA" id="ARBA00006192"/>
    </source>
</evidence>
<dbReference type="PANTHER" id="PTHR47936">
    <property type="entry name" value="PPR_LONG DOMAIN-CONTAINING PROTEIN"/>
    <property type="match status" value="1"/>
</dbReference>
<feature type="repeat" description="PPR" evidence="5">
    <location>
        <begin position="238"/>
        <end position="272"/>
    </location>
</feature>
<feature type="compositionally biased region" description="Acidic residues" evidence="6">
    <location>
        <begin position="853"/>
        <end position="862"/>
    </location>
</feature>
<evidence type="ECO:0000256" key="3">
    <source>
        <dbReference type="ARBA" id="ARBA00044493"/>
    </source>
</evidence>
<dbReference type="NCBIfam" id="TIGR00756">
    <property type="entry name" value="PPR"/>
    <property type="match status" value="1"/>
</dbReference>
<dbReference type="Pfam" id="PF13041">
    <property type="entry name" value="PPR_2"/>
    <property type="match status" value="1"/>
</dbReference>
<sequence length="862" mass="98544">MTFRFPGSLVNRALRSRILAAQQYRATTASQRLPQTWIASSDYPRYNSSSSYNRSSDRDSDSRRIGHGPERYERVGDKHFKNRRGNRRDIQDVKSRENHDVLMAIASGSFTGRYNGREASESEALDPEAAESEDLENDPYDYQDGENEAQENDVSDDQTSKEQDIEADTAEGETPENDTFRAPPGGMPKLTPKIINEELKWLNDPRRMADRVARILHSGNPALAAALVRAGTKQGLRCDVAWNHLLQYCMDQNHPQAAFKFYNDMKKRGRKPTPRTYTIMLKGFSSAPRSLAIAKTAASVYRSIGSPNSGVKLDIIHTNAMLTVCHRHWDMDRLWKIAGDLPEEGPGAPDATTYTIILNAVQFAARRDVENKSPDQIEQILERKAQVITEGKRIWADIIWRWKNQTLKIDNELVNAMASLLLEGGSDIDCYNVMELYKQTMGIPILQKRPTENEKTTRRRITPEQTQAIEVQEATRQSNMEDVPFVDENNRPIETFKSAVEVEQDLIKEVEEMEKEKEEVEEDVEEEEEEEEEEEDFTELFKPVVPQAEELSFLKPDSKELTLILNACFTMTQGSEGGQAYWKHMTLEDHEYRIDPDTFTYIQYFRLLRISRSSKISVKTMREQMVPSGQATGTAFHVALSVCRRDRRNHSVLQHANELLALMDKALILPDIRVLEGYLETIQILSANPSVLLHLRGLDTAENSKSSKSTKLHEMGRKLQAKLRLAAVATLRPYILQLHEAMENGNPESKTRWSAIQNSLSDSVAGPAAVKIMARVRLVVDDTLKLDYKTYVSKTERKALEADSKMLKKYSDKDVIAAWKRKKVYPTLQQKEDARERIKKFQWEARNSRDQENSDQQEEFSS</sequence>
<reference evidence="7" key="2">
    <citation type="journal article" date="2023" name="IMA Fungus">
        <title>Comparative genomic study of the Penicillium genus elucidates a diverse pangenome and 15 lateral gene transfer events.</title>
        <authorList>
            <person name="Petersen C."/>
            <person name="Sorensen T."/>
            <person name="Nielsen M.R."/>
            <person name="Sondergaard T.E."/>
            <person name="Sorensen J.L."/>
            <person name="Fitzpatrick D.A."/>
            <person name="Frisvad J.C."/>
            <person name="Nielsen K.L."/>
        </authorList>
    </citation>
    <scope>NUCLEOTIDE SEQUENCE</scope>
    <source>
        <strain evidence="7">IBT 29495</strain>
    </source>
</reference>
<evidence type="ECO:0000256" key="6">
    <source>
        <dbReference type="SAM" id="MobiDB-lite"/>
    </source>
</evidence>
<evidence type="ECO:0000256" key="5">
    <source>
        <dbReference type="PROSITE-ProRule" id="PRU00708"/>
    </source>
</evidence>
<name>A0A9X0C5J9_9EURO</name>
<gene>
    <name evidence="7" type="ORF">N7463_005335</name>
</gene>
<feature type="region of interest" description="Disordered" evidence="6">
    <location>
        <begin position="843"/>
        <end position="862"/>
    </location>
</feature>
<feature type="compositionally biased region" description="Basic and acidic residues" evidence="6">
    <location>
        <begin position="55"/>
        <end position="79"/>
    </location>
</feature>
<comment type="caution">
    <text evidence="7">The sequence shown here is derived from an EMBL/GenBank/DDBJ whole genome shotgun (WGS) entry which is preliminary data.</text>
</comment>